<evidence type="ECO:0000313" key="1">
    <source>
        <dbReference type="EMBL" id="MFC0592705.1"/>
    </source>
</evidence>
<sequence>MVREDTAAPPAWPRPQPDWAAPWFAPWRGVGQAVWRRAGAAAPGAVAAALGASAPPGLPVRFVPASRLPADAAYEAFIAHQRAVPTRDNGHDAFNGLVWLRLPATKARLNALQAAEIARDGVRARRGPVRDAATVFDENAVLLHAPDALWQALAGRRWGELFGPLRPLWRQASVLVFGHAALEKLVTPYKSITGHVWRVAQPFDAAGDLAALDAWLAADLTPDKLAAKPFAPLPLLGVPGWWAANEDAAFYDDAEVFRPARQHRKY</sequence>
<dbReference type="RefSeq" id="WP_377482388.1">
    <property type="nucleotide sequence ID" value="NZ_JBHLTN010000018.1"/>
</dbReference>
<dbReference type="EMBL" id="JBHLTN010000018">
    <property type="protein sequence ID" value="MFC0592705.1"/>
    <property type="molecule type" value="Genomic_DNA"/>
</dbReference>
<comment type="caution">
    <text evidence="1">The sequence shown here is derived from an EMBL/GenBank/DDBJ whole genome shotgun (WGS) entry which is preliminary data.</text>
</comment>
<evidence type="ECO:0000313" key="2">
    <source>
        <dbReference type="Proteomes" id="UP001589834"/>
    </source>
</evidence>
<organism evidence="1 2">
    <name type="scientific">Ottowia pentelensis</name>
    <dbReference type="NCBI Taxonomy" id="511108"/>
    <lineage>
        <taxon>Bacteria</taxon>
        <taxon>Pseudomonadati</taxon>
        <taxon>Pseudomonadota</taxon>
        <taxon>Betaproteobacteria</taxon>
        <taxon>Burkholderiales</taxon>
        <taxon>Comamonadaceae</taxon>
        <taxon>Ottowia</taxon>
    </lineage>
</organism>
<dbReference type="Pfam" id="PF11227">
    <property type="entry name" value="DUF3025"/>
    <property type="match status" value="1"/>
</dbReference>
<protein>
    <submittedName>
        <fullName evidence="1">DUF3025 domain-containing protein</fullName>
    </submittedName>
</protein>
<dbReference type="Proteomes" id="UP001589834">
    <property type="component" value="Unassembled WGS sequence"/>
</dbReference>
<gene>
    <name evidence="1" type="ORF">ACFFGG_09060</name>
</gene>
<reference evidence="1 2" key="1">
    <citation type="submission" date="2024-09" db="EMBL/GenBank/DDBJ databases">
        <authorList>
            <person name="Sun Q."/>
            <person name="Mori K."/>
        </authorList>
    </citation>
    <scope>NUCLEOTIDE SEQUENCE [LARGE SCALE GENOMIC DNA]</scope>
    <source>
        <strain evidence="1 2">NCAIM B.02336</strain>
    </source>
</reference>
<name>A0ABV6PSA8_9BURK</name>
<accession>A0ABV6PSA8</accession>
<dbReference type="InterPro" id="IPR021390">
    <property type="entry name" value="DUF3025"/>
</dbReference>
<proteinExistence type="predicted"/>
<keyword evidence="2" id="KW-1185">Reference proteome</keyword>